<dbReference type="CDD" id="cd08010">
    <property type="entry name" value="MltG_like"/>
    <property type="match status" value="1"/>
</dbReference>
<dbReference type="Gene3D" id="3.30.160.60">
    <property type="entry name" value="Classic Zinc Finger"/>
    <property type="match status" value="1"/>
</dbReference>
<dbReference type="PANTHER" id="PTHR30518:SF2">
    <property type="entry name" value="ENDOLYTIC MUREIN TRANSGLYCOSYLASE"/>
    <property type="match status" value="1"/>
</dbReference>
<keyword evidence="5 7" id="KW-0456">Lyase</keyword>
<dbReference type="HAMAP" id="MF_02065">
    <property type="entry name" value="MltG"/>
    <property type="match status" value="1"/>
</dbReference>
<accession>A0A1F5KGK9</accession>
<evidence type="ECO:0000256" key="1">
    <source>
        <dbReference type="ARBA" id="ARBA00022475"/>
    </source>
</evidence>
<evidence type="ECO:0000313" key="9">
    <source>
        <dbReference type="Proteomes" id="UP000177328"/>
    </source>
</evidence>
<dbReference type="Pfam" id="PF02618">
    <property type="entry name" value="YceG"/>
    <property type="match status" value="1"/>
</dbReference>
<evidence type="ECO:0000256" key="6">
    <source>
        <dbReference type="ARBA" id="ARBA00023316"/>
    </source>
</evidence>
<dbReference type="EMBL" id="MFDD01000014">
    <property type="protein sequence ID" value="OGE39974.1"/>
    <property type="molecule type" value="Genomic_DNA"/>
</dbReference>
<dbReference type="GO" id="GO:0008932">
    <property type="term" value="F:lytic endotransglycosylase activity"/>
    <property type="evidence" value="ECO:0007669"/>
    <property type="project" value="UniProtKB-UniRule"/>
</dbReference>
<keyword evidence="4 7" id="KW-0472">Membrane</keyword>
<organism evidence="8 9">
    <name type="scientific">Candidatus Daviesbacteria bacterium RIFCSPHIGHO2_02_FULL_43_12</name>
    <dbReference type="NCBI Taxonomy" id="1797776"/>
    <lineage>
        <taxon>Bacteria</taxon>
        <taxon>Candidatus Daviesiibacteriota</taxon>
    </lineage>
</organism>
<keyword evidence="6 7" id="KW-0961">Cell wall biogenesis/degradation</keyword>
<comment type="subcellular location">
    <subcellularLocation>
        <location evidence="7">Cell membrane</location>
        <topology evidence="7">Single-pass membrane protein</topology>
    </subcellularLocation>
</comment>
<name>A0A1F5KGK9_9BACT</name>
<dbReference type="Proteomes" id="UP000177328">
    <property type="component" value="Unassembled WGS sequence"/>
</dbReference>
<evidence type="ECO:0000256" key="7">
    <source>
        <dbReference type="HAMAP-Rule" id="MF_02065"/>
    </source>
</evidence>
<evidence type="ECO:0000256" key="4">
    <source>
        <dbReference type="ARBA" id="ARBA00023136"/>
    </source>
</evidence>
<keyword evidence="1 7" id="KW-1003">Cell membrane</keyword>
<proteinExistence type="inferred from homology"/>
<gene>
    <name evidence="7" type="primary">mltG</name>
    <name evidence="8" type="ORF">A3D25_04185</name>
</gene>
<evidence type="ECO:0000313" key="8">
    <source>
        <dbReference type="EMBL" id="OGE39974.1"/>
    </source>
</evidence>
<dbReference type="GO" id="GO:0071555">
    <property type="term" value="P:cell wall organization"/>
    <property type="evidence" value="ECO:0007669"/>
    <property type="project" value="UniProtKB-KW"/>
</dbReference>
<dbReference type="PANTHER" id="PTHR30518">
    <property type="entry name" value="ENDOLYTIC MUREIN TRANSGLYCOSYLASE"/>
    <property type="match status" value="1"/>
</dbReference>
<evidence type="ECO:0000256" key="2">
    <source>
        <dbReference type="ARBA" id="ARBA00022692"/>
    </source>
</evidence>
<evidence type="ECO:0000256" key="3">
    <source>
        <dbReference type="ARBA" id="ARBA00022989"/>
    </source>
</evidence>
<sequence>MKNRNFLRNWISLVITLVIVIFLGYYSYLNSLKEPVDPKSTTESVFVITIGESIDSIASDLAQDTANIGETPRPRLIRSAEVFKSELKKKNLDSKIQAGDYKLSQSMTLDQIIDALTKGAVDRWVTLLEGWRVEEMGEKLSSELGIQSAEFIKQAKKYEGYLFPDTYLFNKDATIETIISTLKNTFNQRYSDELQAKVRANGLTPDQGVILASIVEREARSDKVRTQVASILLKRFKIGMGLNVDAAIQYALGYQASEKSWWKKGLTRDDLKVDSPYNTYIHAGLPPTPICNPSLSSLQAVANASSTPYLYYFHDSQGNSYYAKTLEEHNANVANYR</sequence>
<comment type="caution">
    <text evidence="8">The sequence shown here is derived from an EMBL/GenBank/DDBJ whole genome shotgun (WGS) entry which is preliminary data.</text>
</comment>
<comment type="similarity">
    <text evidence="7">Belongs to the transglycosylase MltG family.</text>
</comment>
<keyword evidence="3 7" id="KW-1133">Transmembrane helix</keyword>
<reference evidence="8 9" key="1">
    <citation type="journal article" date="2016" name="Nat. Commun.">
        <title>Thousands of microbial genomes shed light on interconnected biogeochemical processes in an aquifer system.</title>
        <authorList>
            <person name="Anantharaman K."/>
            <person name="Brown C.T."/>
            <person name="Hug L.A."/>
            <person name="Sharon I."/>
            <person name="Castelle C.J."/>
            <person name="Probst A.J."/>
            <person name="Thomas B.C."/>
            <person name="Singh A."/>
            <person name="Wilkins M.J."/>
            <person name="Karaoz U."/>
            <person name="Brodie E.L."/>
            <person name="Williams K.H."/>
            <person name="Hubbard S.S."/>
            <person name="Banfield J.F."/>
        </authorList>
    </citation>
    <scope>NUCLEOTIDE SEQUENCE [LARGE SCALE GENOMIC DNA]</scope>
</reference>
<dbReference type="EC" id="4.2.2.29" evidence="7"/>
<dbReference type="NCBIfam" id="TIGR00247">
    <property type="entry name" value="endolytic transglycosylase MltG"/>
    <property type="match status" value="1"/>
</dbReference>
<dbReference type="GO" id="GO:0009252">
    <property type="term" value="P:peptidoglycan biosynthetic process"/>
    <property type="evidence" value="ECO:0007669"/>
    <property type="project" value="UniProtKB-UniRule"/>
</dbReference>
<keyword evidence="2 7" id="KW-0812">Transmembrane</keyword>
<protein>
    <recommendedName>
        <fullName evidence="7">Endolytic murein transglycosylase</fullName>
        <ecNumber evidence="7">4.2.2.29</ecNumber>
    </recommendedName>
    <alternativeName>
        <fullName evidence="7">Peptidoglycan lytic transglycosylase</fullName>
    </alternativeName>
    <alternativeName>
        <fullName evidence="7">Peptidoglycan polymerization terminase</fullName>
    </alternativeName>
</protein>
<dbReference type="AlphaFoldDB" id="A0A1F5KGK9"/>
<dbReference type="GO" id="GO:0005886">
    <property type="term" value="C:plasma membrane"/>
    <property type="evidence" value="ECO:0007669"/>
    <property type="project" value="UniProtKB-SubCell"/>
</dbReference>
<dbReference type="Gene3D" id="3.30.1490.480">
    <property type="entry name" value="Endolytic murein transglycosylase"/>
    <property type="match status" value="1"/>
</dbReference>
<comment type="catalytic activity">
    <reaction evidence="7">
        <text>a peptidoglycan chain = a peptidoglycan chain with N-acetyl-1,6-anhydromuramyl-[peptide] at the reducing end + a peptidoglycan chain with N-acetylglucosamine at the non-reducing end.</text>
        <dbReference type="EC" id="4.2.2.29"/>
    </reaction>
</comment>
<feature type="site" description="Important for catalytic activity" evidence="7">
    <location>
        <position position="218"/>
    </location>
</feature>
<dbReference type="InterPro" id="IPR003770">
    <property type="entry name" value="MLTG-like"/>
</dbReference>
<evidence type="ECO:0000256" key="5">
    <source>
        <dbReference type="ARBA" id="ARBA00023239"/>
    </source>
</evidence>
<comment type="function">
    <text evidence="7">Functions as a peptidoglycan terminase that cleaves nascent peptidoglycan strands endolytically to terminate their elongation.</text>
</comment>
<feature type="transmembrane region" description="Helical" evidence="7">
    <location>
        <begin position="7"/>
        <end position="28"/>
    </location>
</feature>